<dbReference type="EMBL" id="CAJNJA010080018">
    <property type="protein sequence ID" value="CAE7926603.1"/>
    <property type="molecule type" value="Genomic_DNA"/>
</dbReference>
<keyword evidence="1" id="KW-1133">Transmembrane helix</keyword>
<dbReference type="Proteomes" id="UP000601435">
    <property type="component" value="Unassembled WGS sequence"/>
</dbReference>
<evidence type="ECO:0000256" key="1">
    <source>
        <dbReference type="SAM" id="Phobius"/>
    </source>
</evidence>
<feature type="transmembrane region" description="Helical" evidence="1">
    <location>
        <begin position="180"/>
        <end position="201"/>
    </location>
</feature>
<organism evidence="2 3">
    <name type="scientific">Symbiodinium necroappetens</name>
    <dbReference type="NCBI Taxonomy" id="1628268"/>
    <lineage>
        <taxon>Eukaryota</taxon>
        <taxon>Sar</taxon>
        <taxon>Alveolata</taxon>
        <taxon>Dinophyceae</taxon>
        <taxon>Suessiales</taxon>
        <taxon>Symbiodiniaceae</taxon>
        <taxon>Symbiodinium</taxon>
    </lineage>
</organism>
<feature type="transmembrane region" description="Helical" evidence="1">
    <location>
        <begin position="336"/>
        <end position="355"/>
    </location>
</feature>
<keyword evidence="3" id="KW-1185">Reference proteome</keyword>
<name>A0A813C0C6_9DINO</name>
<feature type="transmembrane region" description="Helical" evidence="1">
    <location>
        <begin position="412"/>
        <end position="431"/>
    </location>
</feature>
<keyword evidence="1" id="KW-0812">Transmembrane</keyword>
<dbReference type="OrthoDB" id="428910at2759"/>
<evidence type="ECO:0000313" key="3">
    <source>
        <dbReference type="Proteomes" id="UP000601435"/>
    </source>
</evidence>
<gene>
    <name evidence="2" type="primary">GIP</name>
    <name evidence="2" type="ORF">SNEC2469_LOCUS32104</name>
</gene>
<proteinExistence type="predicted"/>
<sequence length="508" mass="56081">MTFINATAPQIQCASRLRIIDVSVTGTTASLMAPKRKIQRLTCDNGLEGYLDKMETGCHRCRPGFFQLQGGPEIRNDNQVTGHNCIQAPQGSEQIDQILQIRPGFMVARSNLSTSLRCPNVMACPGGQLIADQGVRDMCEHGYEGRGCVNCQKSSHGRVTNNPFACAACAQRPFRKVFQWTWFILQNSGIFAISASGVLMVEQESYKSTILTNQLMSYVTVSLPVLTAVMYSQTFRNTAEIVQDLLHTLQIPVEIADSGGGLACSHTVKRSIKNSQAHGFLSSGIISSSIITSRLLPGMMLVLAAVARAEVKDYRFNACWVLRLHQICRYIGLKKTLYGTDVVFAATALCLMAILGWLVDFWSAVVVGFNCFLPRICFCLGRHLVCYRMLPQAQGGEMVCGFEEDAHIPKPMACVMMVVCFLVGAGMWAVLLRYRGDSSSPGVMYLTNAYTTECRMWEITVLLRKMALMAVNAILPVTLHASMQMECISMILLISLVMNHRCAPYVSK</sequence>
<feature type="transmembrane region" description="Helical" evidence="1">
    <location>
        <begin position="213"/>
        <end position="231"/>
    </location>
</feature>
<feature type="non-terminal residue" evidence="2">
    <location>
        <position position="1"/>
    </location>
</feature>
<dbReference type="AlphaFoldDB" id="A0A813C0C6"/>
<protein>
    <submittedName>
        <fullName evidence="2">GIP protein</fullName>
    </submittedName>
</protein>
<reference evidence="2" key="1">
    <citation type="submission" date="2021-02" db="EMBL/GenBank/DDBJ databases">
        <authorList>
            <person name="Dougan E. K."/>
            <person name="Rhodes N."/>
            <person name="Thang M."/>
            <person name="Chan C."/>
        </authorList>
    </citation>
    <scope>NUCLEOTIDE SEQUENCE</scope>
</reference>
<comment type="caution">
    <text evidence="2">The sequence shown here is derived from an EMBL/GenBank/DDBJ whole genome shotgun (WGS) entry which is preliminary data.</text>
</comment>
<evidence type="ECO:0000313" key="2">
    <source>
        <dbReference type="EMBL" id="CAE7926603.1"/>
    </source>
</evidence>
<keyword evidence="1" id="KW-0472">Membrane</keyword>
<accession>A0A813C0C6</accession>